<dbReference type="EMBL" id="CP003928">
    <property type="protein sequence ID" value="AGJ61852.1"/>
    <property type="molecule type" value="Genomic_DNA"/>
</dbReference>
<organism>
    <name type="scientific">Saccharolobus islandicus LAL14/1</name>
    <dbReference type="NCBI Taxonomy" id="1241935"/>
    <lineage>
        <taxon>Archaea</taxon>
        <taxon>Thermoproteota</taxon>
        <taxon>Thermoprotei</taxon>
        <taxon>Sulfolobales</taxon>
        <taxon>Sulfolobaceae</taxon>
        <taxon>Saccharolobus</taxon>
    </lineage>
</organism>
<dbReference type="KEGG" id="sic:SiL_0728"/>
<dbReference type="KEGG" id="sic:SiL_0716"/>
<evidence type="ECO:0000313" key="5">
    <source>
        <dbReference type="EMBL" id="AGJ62229.1"/>
    </source>
</evidence>
<gene>
    <name evidence="2" type="ORF">SiL_0377</name>
    <name evidence="3" type="ORF">SiL_0716</name>
    <name evidence="4" type="ORF">SiL_0728</name>
    <name evidence="5" type="ORF">SiL_0771</name>
    <name evidence="6" type="ORF">SiL_0928</name>
</gene>
<evidence type="ECO:0000313" key="2">
    <source>
        <dbReference type="EMBL" id="AGJ61852.1"/>
    </source>
</evidence>
<dbReference type="KEGG" id="sic:SiL_0771"/>
<accession>M9U6T2</accession>
<evidence type="ECO:0000313" key="7">
    <source>
        <dbReference type="Proteomes" id="UP000013006"/>
    </source>
</evidence>
<feature type="region of interest" description="Disordered" evidence="1">
    <location>
        <begin position="1"/>
        <end position="27"/>
    </location>
</feature>
<sequence length="59" mass="6571">MGISCFSEQPRSPFTHSGGSIERNRSVMPRVEEGLRRVALHRRKFPQSQGYGPALTAEA</sequence>
<evidence type="ECO:0000256" key="1">
    <source>
        <dbReference type="SAM" id="MobiDB-lite"/>
    </source>
</evidence>
<protein>
    <submittedName>
        <fullName evidence="2">Uncharacterized protein</fullName>
    </submittedName>
</protein>
<proteinExistence type="predicted"/>
<dbReference type="HOGENOM" id="CLU_2949470_0_0_2"/>
<dbReference type="KEGG" id="sic:SiL_0377"/>
<name>M9U6T2_SACIS</name>
<reference evidence="2 7" key="1">
    <citation type="journal article" date="2013" name="Open Biol.">
        <title>Genomics and genetics of Sulfolobus islandicus LAL14/1, a model hyperthermophilic archaeon.</title>
        <authorList>
            <person name="Jaubert C."/>
            <person name="Danioux C."/>
            <person name="Oberto J."/>
            <person name="Cortez D."/>
            <person name="Bize A."/>
            <person name="Krupovic M."/>
            <person name="She Q."/>
            <person name="Forterre P."/>
            <person name="Prangishvili D."/>
            <person name="Sezonov G."/>
        </authorList>
    </citation>
    <scope>NUCLEOTIDE SEQUENCE [LARGE SCALE GENOMIC DNA]</scope>
    <source>
        <strain evidence="2">LAL14/1</strain>
    </source>
</reference>
<dbReference type="EMBL" id="CP003928">
    <property type="protein sequence ID" value="AGJ62378.1"/>
    <property type="molecule type" value="Genomic_DNA"/>
</dbReference>
<evidence type="ECO:0000313" key="6">
    <source>
        <dbReference type="EMBL" id="AGJ62378.1"/>
    </source>
</evidence>
<evidence type="ECO:0000313" key="4">
    <source>
        <dbReference type="EMBL" id="AGJ62186.1"/>
    </source>
</evidence>
<dbReference type="KEGG" id="sic:SiL_0928"/>
<dbReference type="EMBL" id="CP003928">
    <property type="protein sequence ID" value="AGJ62174.1"/>
    <property type="molecule type" value="Genomic_DNA"/>
</dbReference>
<dbReference type="EMBL" id="CP003928">
    <property type="protein sequence ID" value="AGJ62229.1"/>
    <property type="molecule type" value="Genomic_DNA"/>
</dbReference>
<dbReference type="EMBL" id="CP003928">
    <property type="protein sequence ID" value="AGJ62186.1"/>
    <property type="molecule type" value="Genomic_DNA"/>
</dbReference>
<dbReference type="Proteomes" id="UP000013006">
    <property type="component" value="Chromosome"/>
</dbReference>
<evidence type="ECO:0000313" key="3">
    <source>
        <dbReference type="EMBL" id="AGJ62174.1"/>
    </source>
</evidence>
<feature type="compositionally biased region" description="Polar residues" evidence="1">
    <location>
        <begin position="1"/>
        <end position="18"/>
    </location>
</feature>
<dbReference type="AlphaFoldDB" id="M9U6T2"/>